<dbReference type="Proteomes" id="UP000198462">
    <property type="component" value="Unassembled WGS sequence"/>
</dbReference>
<accession>A0A219B8N7</accession>
<sequence length="236" mass="26264">MSAFSFLPGHRSDLFIMVDHASDRVPPEIDLGVPKEVMNTHIAVDIGARLVAEQLAVRTGADLLTAEVSRLVVDLNRPFEAAVPVESDGRAVPGNQNLSAAERARRQSFHDAYHERVGARLDIAFCQLILSLHSFTPAMKTGEAARPWDCGVLYDRDNRAPEIAIPWLRAQGLTVGDNEPYSGASHGYTMQRHAEPRNLPYLFFEIRQDHLETADGREHWAALLDKLVEHMVEALP</sequence>
<proteinExistence type="predicted"/>
<evidence type="ECO:0000313" key="2">
    <source>
        <dbReference type="Proteomes" id="UP000198462"/>
    </source>
</evidence>
<reference evidence="2" key="1">
    <citation type="submission" date="2017-05" db="EMBL/GenBank/DDBJ databases">
        <authorList>
            <person name="Lin X."/>
        </authorList>
    </citation>
    <scope>NUCLEOTIDE SEQUENCE [LARGE SCALE GENOMIC DNA]</scope>
    <source>
        <strain evidence="2">JLT2012</strain>
    </source>
</reference>
<dbReference type="OrthoDB" id="9815326at2"/>
<dbReference type="SUPFAM" id="SSF53187">
    <property type="entry name" value="Zn-dependent exopeptidases"/>
    <property type="match status" value="1"/>
</dbReference>
<dbReference type="InterPro" id="IPR007709">
    <property type="entry name" value="N-FG_amidohydro"/>
</dbReference>
<name>A0A219B8N7_9SPHN</name>
<dbReference type="RefSeq" id="WP_088712815.1">
    <property type="nucleotide sequence ID" value="NZ_NFZT01000001.1"/>
</dbReference>
<dbReference type="AlphaFoldDB" id="A0A219B8N7"/>
<comment type="caution">
    <text evidence="1">The sequence shown here is derived from an EMBL/GenBank/DDBJ whole genome shotgun (WGS) entry which is preliminary data.</text>
</comment>
<evidence type="ECO:0008006" key="3">
    <source>
        <dbReference type="Google" id="ProtNLM"/>
    </source>
</evidence>
<dbReference type="EMBL" id="NFZT01000001">
    <property type="protein sequence ID" value="OWV34118.1"/>
    <property type="molecule type" value="Genomic_DNA"/>
</dbReference>
<dbReference type="PIRSF" id="PIRSF029730">
    <property type="entry name" value="UCP029730"/>
    <property type="match status" value="1"/>
</dbReference>
<gene>
    <name evidence="1" type="ORF">B5C34_12035</name>
</gene>
<dbReference type="Gene3D" id="3.40.630.40">
    <property type="entry name" value="Zn-dependent exopeptidases"/>
    <property type="match status" value="1"/>
</dbReference>
<evidence type="ECO:0000313" key="1">
    <source>
        <dbReference type="EMBL" id="OWV34118.1"/>
    </source>
</evidence>
<keyword evidence="2" id="KW-1185">Reference proteome</keyword>
<protein>
    <recommendedName>
        <fullName evidence="3">N-formylglutamate amidohydrolase</fullName>
    </recommendedName>
</protein>
<organism evidence="1 2">
    <name type="scientific">Pacificimonas flava</name>
    <dbReference type="NCBI Taxonomy" id="1234595"/>
    <lineage>
        <taxon>Bacteria</taxon>
        <taxon>Pseudomonadati</taxon>
        <taxon>Pseudomonadota</taxon>
        <taxon>Alphaproteobacteria</taxon>
        <taxon>Sphingomonadales</taxon>
        <taxon>Sphingosinicellaceae</taxon>
        <taxon>Pacificimonas</taxon>
    </lineage>
</organism>
<dbReference type="InterPro" id="IPR011227">
    <property type="entry name" value="UCP029730"/>
</dbReference>
<dbReference type="Pfam" id="PF05013">
    <property type="entry name" value="FGase"/>
    <property type="match status" value="1"/>
</dbReference>